<organism evidence="1 2">
    <name type="scientific">Xanthobacter aminoxidans</name>
    <dbReference type="NCBI Taxonomy" id="186280"/>
    <lineage>
        <taxon>Bacteria</taxon>
        <taxon>Pseudomonadati</taxon>
        <taxon>Pseudomonadota</taxon>
        <taxon>Alphaproteobacteria</taxon>
        <taxon>Hyphomicrobiales</taxon>
        <taxon>Xanthobacteraceae</taxon>
        <taxon>Xanthobacter</taxon>
    </lineage>
</organism>
<dbReference type="RefSeq" id="WP_394008079.1">
    <property type="nucleotide sequence ID" value="NZ_JBAFUR010000002.1"/>
</dbReference>
<reference evidence="1 2" key="1">
    <citation type="submission" date="2024-02" db="EMBL/GenBank/DDBJ databases">
        <title>Expansion and revision of Xanthobacter and proposal of Roseixanthobacter gen. nov.</title>
        <authorList>
            <person name="Soltysiak M.P.M."/>
            <person name="Jalihal A."/>
            <person name="Ory A."/>
            <person name="Chrisophersen C."/>
            <person name="Lee A.D."/>
            <person name="Boulton J."/>
            <person name="Springer M."/>
        </authorList>
    </citation>
    <scope>NUCLEOTIDE SEQUENCE [LARGE SCALE GENOMIC DNA]</scope>
    <source>
        <strain evidence="1 2">CB5</strain>
    </source>
</reference>
<name>A0ABW6ZFA6_9HYPH</name>
<dbReference type="EMBL" id="JBAFUR010000002">
    <property type="protein sequence ID" value="MFG1252481.1"/>
    <property type="molecule type" value="Genomic_DNA"/>
</dbReference>
<proteinExistence type="predicted"/>
<sequence>MLEGLRPVTCRLTPDARRQMAALVATCSQAEDGGPALLIVSLGLVPLDSGSAVETVQIVVEPASRSAELRALAGMLDGLLILFITDDGDHAALDGRIIDHAEGDGFFLRDPVSGADNRFRALGGSDWPRWVARGARLGALGPEIRWPGMVPLQAMWDEGYDALLIGDRATGAPAVTLSDAAVAALSACRDVVADTPLSGHVRLDPGATFWLDGSPCREVAAVFLRPGDPTPAGPSLKAGGLSLVLSDVPPGRWADGVIDYAAGLGFCLRITAGPFGQAAGNDNG</sequence>
<accession>A0ABW6ZFA6</accession>
<evidence type="ECO:0000313" key="2">
    <source>
        <dbReference type="Proteomes" id="UP001604043"/>
    </source>
</evidence>
<evidence type="ECO:0000313" key="1">
    <source>
        <dbReference type="EMBL" id="MFG1252481.1"/>
    </source>
</evidence>
<protein>
    <submittedName>
        <fullName evidence="1">Uncharacterized protein</fullName>
    </submittedName>
</protein>
<comment type="caution">
    <text evidence="1">The sequence shown here is derived from an EMBL/GenBank/DDBJ whole genome shotgun (WGS) entry which is preliminary data.</text>
</comment>
<gene>
    <name evidence="1" type="ORF">V5F30_09730</name>
</gene>
<dbReference type="Proteomes" id="UP001604043">
    <property type="component" value="Unassembled WGS sequence"/>
</dbReference>
<keyword evidence="2" id="KW-1185">Reference proteome</keyword>